<dbReference type="EMBL" id="CP061799">
    <property type="protein sequence ID" value="QTA81838.1"/>
    <property type="molecule type" value="Genomic_DNA"/>
</dbReference>
<gene>
    <name evidence="1" type="ORF">dnl_41890</name>
</gene>
<sequence length="38" mass="4581">MIISCQRIFFYVKKDILEIHNLKCNNVLILKIKDGRLF</sequence>
<organism evidence="1 2">
    <name type="scientific">Desulfonema limicola</name>
    <dbReference type="NCBI Taxonomy" id="45656"/>
    <lineage>
        <taxon>Bacteria</taxon>
        <taxon>Pseudomonadati</taxon>
        <taxon>Thermodesulfobacteriota</taxon>
        <taxon>Desulfobacteria</taxon>
        <taxon>Desulfobacterales</taxon>
        <taxon>Desulfococcaceae</taxon>
        <taxon>Desulfonema</taxon>
    </lineage>
</organism>
<name>A0A975GID8_9BACT</name>
<dbReference type="AlphaFoldDB" id="A0A975GID8"/>
<proteinExistence type="predicted"/>
<evidence type="ECO:0000313" key="1">
    <source>
        <dbReference type="EMBL" id="QTA81838.1"/>
    </source>
</evidence>
<reference evidence="1" key="1">
    <citation type="journal article" date="2021" name="Microb. Physiol.">
        <title>Proteogenomic Insights into the Physiology of Marine, Sulfate-Reducing, Filamentous Desulfonema limicola and Desulfonema magnum.</title>
        <authorList>
            <person name="Schnaars V."/>
            <person name="Wohlbrand L."/>
            <person name="Scheve S."/>
            <person name="Hinrichs C."/>
            <person name="Reinhardt R."/>
            <person name="Rabus R."/>
        </authorList>
    </citation>
    <scope>NUCLEOTIDE SEQUENCE</scope>
    <source>
        <strain evidence="1">5ac10</strain>
    </source>
</reference>
<dbReference type="KEGG" id="dli:dnl_41890"/>
<dbReference type="Proteomes" id="UP000663720">
    <property type="component" value="Chromosome"/>
</dbReference>
<evidence type="ECO:0000313" key="2">
    <source>
        <dbReference type="Proteomes" id="UP000663720"/>
    </source>
</evidence>
<accession>A0A975GID8</accession>
<keyword evidence="2" id="KW-1185">Reference proteome</keyword>
<protein>
    <submittedName>
        <fullName evidence="1">Uncharacterized protein</fullName>
    </submittedName>
</protein>